<evidence type="ECO:0000259" key="2">
    <source>
        <dbReference type="Pfam" id="PF00534"/>
    </source>
</evidence>
<evidence type="ECO:0000313" key="5">
    <source>
        <dbReference type="Proteomes" id="UP000313988"/>
    </source>
</evidence>
<dbReference type="GO" id="GO:0009103">
    <property type="term" value="P:lipopolysaccharide biosynthetic process"/>
    <property type="evidence" value="ECO:0007669"/>
    <property type="project" value="TreeGrafter"/>
</dbReference>
<feature type="domain" description="Glycosyl transferase family 1" evidence="2">
    <location>
        <begin position="157"/>
        <end position="306"/>
    </location>
</feature>
<feature type="domain" description="Glycosyltransferase subfamily 4-like N-terminal" evidence="3">
    <location>
        <begin position="36"/>
        <end position="147"/>
    </location>
</feature>
<proteinExistence type="predicted"/>
<evidence type="ECO:0000259" key="3">
    <source>
        <dbReference type="Pfam" id="PF13439"/>
    </source>
</evidence>
<reference evidence="4 5" key="1">
    <citation type="submission" date="2019-06" db="EMBL/GenBank/DDBJ databases">
        <title>Genome sequence of Deinococcus radiopugnans ATCC 19172.</title>
        <authorList>
            <person name="Maclea K.S."/>
            <person name="Maynard C.R."/>
        </authorList>
    </citation>
    <scope>NUCLEOTIDE SEQUENCE [LARGE SCALE GENOMIC DNA]</scope>
    <source>
        <strain evidence="4 5">ATCC 19172</strain>
    </source>
</reference>
<dbReference type="Proteomes" id="UP000313988">
    <property type="component" value="Unassembled WGS sequence"/>
</dbReference>
<dbReference type="InterPro" id="IPR001296">
    <property type="entry name" value="Glyco_trans_1"/>
</dbReference>
<comment type="caution">
    <text evidence="4">The sequence shown here is derived from an EMBL/GenBank/DDBJ whole genome shotgun (WGS) entry which is preliminary data.</text>
</comment>
<dbReference type="PANTHER" id="PTHR46401">
    <property type="entry name" value="GLYCOSYLTRANSFERASE WBBK-RELATED"/>
    <property type="match status" value="1"/>
</dbReference>
<sequence length="331" mass="36366">MKIMMDSRWDGPHGIGRFAQELKSRLSPRFALSGFPLLHPLEGIWLSWQAWQARPDVYFSPGFNPPLFCPVPVVFTIHDLIHLKVPEEGNPLKARLRALYYQYILRPAARRAARVLTVSEYSRRQIMAWGSLNPEQVVVVGNGVDAAFSPHGPRHQPGFPYLLYFWNGKPHKNALRLLQAFAGLGDGQVRLLVSSAPDDELRHQALRLGVADRVVFAGGIPEAELPSYYRGAEALAFPSLYEGFGLPALEALACGTPVVTSNVTSLPEVVGDAAVLVNPYDPASITQGLQHVMEDQGLRASLRAAGLERARCFSWATTAVRVQAALAEAAR</sequence>
<gene>
    <name evidence="4" type="ORF">FHR04_01950</name>
</gene>
<evidence type="ECO:0000256" key="1">
    <source>
        <dbReference type="ARBA" id="ARBA00022679"/>
    </source>
</evidence>
<dbReference type="GO" id="GO:0016757">
    <property type="term" value="F:glycosyltransferase activity"/>
    <property type="evidence" value="ECO:0007669"/>
    <property type="project" value="InterPro"/>
</dbReference>
<keyword evidence="1 4" id="KW-0808">Transferase</keyword>
<protein>
    <submittedName>
        <fullName evidence="4">Glycosyltransferase family 4 protein</fullName>
    </submittedName>
</protein>
<dbReference type="CDD" id="cd03809">
    <property type="entry name" value="GT4_MtfB-like"/>
    <property type="match status" value="1"/>
</dbReference>
<accession>A0A5C4Y9W4</accession>
<dbReference type="InterPro" id="IPR028098">
    <property type="entry name" value="Glyco_trans_4-like_N"/>
</dbReference>
<dbReference type="OrthoDB" id="9797829at2"/>
<dbReference type="EMBL" id="VDMO01000002">
    <property type="protein sequence ID" value="TNM72618.1"/>
    <property type="molecule type" value="Genomic_DNA"/>
</dbReference>
<dbReference type="Gene3D" id="3.40.50.2000">
    <property type="entry name" value="Glycogen Phosphorylase B"/>
    <property type="match status" value="2"/>
</dbReference>
<dbReference type="Pfam" id="PF13439">
    <property type="entry name" value="Glyco_transf_4"/>
    <property type="match status" value="1"/>
</dbReference>
<dbReference type="Pfam" id="PF00534">
    <property type="entry name" value="Glycos_transf_1"/>
    <property type="match status" value="1"/>
</dbReference>
<organism evidence="4 5">
    <name type="scientific">Deinococcus radiopugnans ATCC 19172</name>
    <dbReference type="NCBI Taxonomy" id="585398"/>
    <lineage>
        <taxon>Bacteria</taxon>
        <taxon>Thermotogati</taxon>
        <taxon>Deinococcota</taxon>
        <taxon>Deinococci</taxon>
        <taxon>Deinococcales</taxon>
        <taxon>Deinococcaceae</taxon>
        <taxon>Deinococcus</taxon>
    </lineage>
</organism>
<evidence type="ECO:0000313" key="4">
    <source>
        <dbReference type="EMBL" id="TNM72618.1"/>
    </source>
</evidence>
<name>A0A5C4Y9W4_9DEIO</name>
<dbReference type="PANTHER" id="PTHR46401:SF2">
    <property type="entry name" value="GLYCOSYLTRANSFERASE WBBK-RELATED"/>
    <property type="match status" value="1"/>
</dbReference>
<dbReference type="AlphaFoldDB" id="A0A5C4Y9W4"/>
<dbReference type="SUPFAM" id="SSF53756">
    <property type="entry name" value="UDP-Glycosyltransferase/glycogen phosphorylase"/>
    <property type="match status" value="1"/>
</dbReference>